<evidence type="ECO:0000313" key="7">
    <source>
        <dbReference type="Proteomes" id="UP000253208"/>
    </source>
</evidence>
<dbReference type="InterPro" id="IPR017259">
    <property type="entry name" value="UCP037672"/>
</dbReference>
<dbReference type="EMBL" id="CZBA01000009">
    <property type="protein sequence ID" value="CUP59061.1"/>
    <property type="molecule type" value="Genomic_DNA"/>
</dbReference>
<gene>
    <name evidence="3" type="ORF">C4886_03100</name>
    <name evidence="5" type="ORF">DWW07_17640</name>
    <name evidence="4" type="ORF">DXB38_15895</name>
    <name evidence="2" type="ORF">ERS852533_01879</name>
</gene>
<evidence type="ECO:0000313" key="3">
    <source>
        <dbReference type="EMBL" id="RCH45816.1"/>
    </source>
</evidence>
<reference evidence="8 9" key="3">
    <citation type="submission" date="2018-08" db="EMBL/GenBank/DDBJ databases">
        <title>A genome reference for cultivated species of the human gut microbiota.</title>
        <authorList>
            <person name="Zou Y."/>
            <person name="Xue W."/>
            <person name="Luo G."/>
        </authorList>
    </citation>
    <scope>NUCLEOTIDE SEQUENCE [LARGE SCALE GENOMIC DNA]</scope>
    <source>
        <strain evidence="5 9">AF14-23</strain>
        <strain evidence="4 8">OM03-6</strain>
    </source>
</reference>
<evidence type="ECO:0000313" key="5">
    <source>
        <dbReference type="EMBL" id="RGV60238.1"/>
    </source>
</evidence>
<proteinExistence type="predicted"/>
<keyword evidence="1" id="KW-0812">Transmembrane</keyword>
<evidence type="ECO:0000313" key="2">
    <source>
        <dbReference type="EMBL" id="CUP59061.1"/>
    </source>
</evidence>
<dbReference type="EMBL" id="QSUZ01000037">
    <property type="protein sequence ID" value="RGN83855.1"/>
    <property type="molecule type" value="Genomic_DNA"/>
</dbReference>
<evidence type="ECO:0000313" key="8">
    <source>
        <dbReference type="Proteomes" id="UP000261105"/>
    </source>
</evidence>
<evidence type="ECO:0000313" key="9">
    <source>
        <dbReference type="Proteomes" id="UP000265828"/>
    </source>
</evidence>
<dbReference type="Proteomes" id="UP000253208">
    <property type="component" value="Unassembled WGS sequence"/>
</dbReference>
<dbReference type="Proteomes" id="UP000265828">
    <property type="component" value="Unassembled WGS sequence"/>
</dbReference>
<dbReference type="Proteomes" id="UP000261105">
    <property type="component" value="Unassembled WGS sequence"/>
</dbReference>
<organism evidence="2 6">
    <name type="scientific">Blautia obeum</name>
    <dbReference type="NCBI Taxonomy" id="40520"/>
    <lineage>
        <taxon>Bacteria</taxon>
        <taxon>Bacillati</taxon>
        <taxon>Bacillota</taxon>
        <taxon>Clostridia</taxon>
        <taxon>Lachnospirales</taxon>
        <taxon>Lachnospiraceae</taxon>
        <taxon>Blautia</taxon>
    </lineage>
</organism>
<keyword evidence="1" id="KW-1133">Transmembrane helix</keyword>
<evidence type="ECO:0000256" key="1">
    <source>
        <dbReference type="SAM" id="Phobius"/>
    </source>
</evidence>
<dbReference type="EMBL" id="PSQG01000003">
    <property type="protein sequence ID" value="RCH45816.1"/>
    <property type="molecule type" value="Genomic_DNA"/>
</dbReference>
<accession>A0A174PHJ7</accession>
<dbReference type="AlphaFoldDB" id="A0A174PHJ7"/>
<reference evidence="2 6" key="1">
    <citation type="submission" date="2015-09" db="EMBL/GenBank/DDBJ databases">
        <authorList>
            <consortium name="Pathogen Informatics"/>
        </authorList>
    </citation>
    <scope>NUCLEOTIDE SEQUENCE [LARGE SCALE GENOMIC DNA]</scope>
    <source>
        <strain evidence="2 6">2789STDY5834921</strain>
    </source>
</reference>
<dbReference type="RefSeq" id="WP_055056119.1">
    <property type="nucleotide sequence ID" value="NZ_CZBA01000009.1"/>
</dbReference>
<evidence type="ECO:0000313" key="6">
    <source>
        <dbReference type="Proteomes" id="UP000095413"/>
    </source>
</evidence>
<dbReference type="EMBL" id="QRZI01000021">
    <property type="protein sequence ID" value="RGV60238.1"/>
    <property type="molecule type" value="Genomic_DNA"/>
</dbReference>
<keyword evidence="1" id="KW-0472">Membrane</keyword>
<feature type="transmembrane region" description="Helical" evidence="1">
    <location>
        <begin position="53"/>
        <end position="69"/>
    </location>
</feature>
<dbReference type="Proteomes" id="UP000095413">
    <property type="component" value="Unassembled WGS sequence"/>
</dbReference>
<feature type="transmembrane region" description="Helical" evidence="1">
    <location>
        <begin position="75"/>
        <end position="96"/>
    </location>
</feature>
<evidence type="ECO:0000313" key="4">
    <source>
        <dbReference type="EMBL" id="RGN83855.1"/>
    </source>
</evidence>
<name>A0A174PHJ7_9FIRM</name>
<dbReference type="Pfam" id="PF12650">
    <property type="entry name" value="DUF3784"/>
    <property type="match status" value="1"/>
</dbReference>
<dbReference type="OrthoDB" id="2004016at2"/>
<protein>
    <submittedName>
        <fullName evidence="3">DUF3784 domain-containing protein</fullName>
    </submittedName>
    <submittedName>
        <fullName evidence="2">Domain of uncharacterized function (DUF3784)</fullName>
    </submittedName>
</protein>
<feature type="transmembrane region" description="Helical" evidence="1">
    <location>
        <begin position="6"/>
        <end position="23"/>
    </location>
</feature>
<sequence>MLICVIFDLGMAVIMFLFGICFVKSNGKAAAFLSGYNMKSKEERKQYDEKEMCRVYGNRMMWMALPFVAGAAIDLLYSGIGCLAACVIWTVQFVLLMKERMKREKIEKNI</sequence>
<reference evidence="3 7" key="2">
    <citation type="submission" date="2018-02" db="EMBL/GenBank/DDBJ databases">
        <title>Complete genome sequencing of Faecalibacterium prausnitzii strains isolated from the human gut.</title>
        <authorList>
            <person name="Fitzgerald B.C."/>
            <person name="Shkoporov A.N."/>
            <person name="Ross P.R."/>
            <person name="Hill C."/>
        </authorList>
    </citation>
    <scope>NUCLEOTIDE SEQUENCE [LARGE SCALE GENOMIC DNA]</scope>
    <source>
        <strain evidence="3 7">APC942/31-1</strain>
    </source>
</reference>